<evidence type="ECO:0000259" key="2">
    <source>
        <dbReference type="PROSITE" id="PS51352"/>
    </source>
</evidence>
<dbReference type="CDD" id="cd02966">
    <property type="entry name" value="TlpA_like_family"/>
    <property type="match status" value="1"/>
</dbReference>
<name>A0AAU7CM68_9BACT</name>
<protein>
    <submittedName>
        <fullName evidence="3">TlpA disulfide reductase family protein</fullName>
    </submittedName>
</protein>
<dbReference type="Gene3D" id="3.40.30.10">
    <property type="entry name" value="Glutaredoxin"/>
    <property type="match status" value="1"/>
</dbReference>
<proteinExistence type="predicted"/>
<dbReference type="InterPro" id="IPR050553">
    <property type="entry name" value="Thioredoxin_ResA/DsbE_sf"/>
</dbReference>
<dbReference type="InterPro" id="IPR013766">
    <property type="entry name" value="Thioredoxin_domain"/>
</dbReference>
<keyword evidence="1" id="KW-0732">Signal</keyword>
<dbReference type="EMBL" id="CP155447">
    <property type="protein sequence ID" value="XBH06032.1"/>
    <property type="molecule type" value="Genomic_DNA"/>
</dbReference>
<reference evidence="3" key="1">
    <citation type="submission" date="2024-05" db="EMBL/GenBank/DDBJ databases">
        <title>Planctomycetes of the genus Singulisphaera possess chitinolytic capabilities.</title>
        <authorList>
            <person name="Ivanova A."/>
        </authorList>
    </citation>
    <scope>NUCLEOTIDE SEQUENCE</scope>
    <source>
        <strain evidence="3">Ch08T</strain>
    </source>
</reference>
<feature type="signal peptide" evidence="1">
    <location>
        <begin position="1"/>
        <end position="19"/>
    </location>
</feature>
<sequence>MRIMLFGILAFFPFLGAIAADRPDQLEHQFNNLKSEYGAAQQDLRQAMARAGEGDERKAVLKQHQERKKELGTRALKLAQAAPKTPVTIDVLTWIVSLRTPSLTAEASKILVRDYINSDDILKACLYASRSQGPDFALVEGFLREVMVKSQNRRVKGLTTFYLAGFLKDRAEFVRSLKENSKVLEWHRETYGVKEVEQSLARAPNDLAKESEQLFEKIVEDYADLMTQSGDRLGTRAKGELFEARNLSVGKVAPEIEGQDVDGVRFKLSDYRGRVVLLTFSGTWCGPCRAMYSEERSLVERLKDKPFAVLSFNAEEEAEPLRKAIKSREITWRCWYEHGPNGPGSGPVCMRMGINAFPSMFILDRSGVIRYKEIHGDKLEEAVNKLLKEIDAGNH</sequence>
<dbReference type="PANTHER" id="PTHR42852:SF13">
    <property type="entry name" value="PROTEIN DIPZ"/>
    <property type="match status" value="1"/>
</dbReference>
<organism evidence="3">
    <name type="scientific">Singulisphaera sp. Ch08</name>
    <dbReference type="NCBI Taxonomy" id="3120278"/>
    <lineage>
        <taxon>Bacteria</taxon>
        <taxon>Pseudomonadati</taxon>
        <taxon>Planctomycetota</taxon>
        <taxon>Planctomycetia</taxon>
        <taxon>Isosphaerales</taxon>
        <taxon>Isosphaeraceae</taxon>
        <taxon>Singulisphaera</taxon>
    </lineage>
</organism>
<dbReference type="GO" id="GO:0016491">
    <property type="term" value="F:oxidoreductase activity"/>
    <property type="evidence" value="ECO:0007669"/>
    <property type="project" value="InterPro"/>
</dbReference>
<dbReference type="PROSITE" id="PS51352">
    <property type="entry name" value="THIOREDOXIN_2"/>
    <property type="match status" value="1"/>
</dbReference>
<evidence type="ECO:0000256" key="1">
    <source>
        <dbReference type="SAM" id="SignalP"/>
    </source>
</evidence>
<dbReference type="InterPro" id="IPR036249">
    <property type="entry name" value="Thioredoxin-like_sf"/>
</dbReference>
<feature type="chain" id="PRO_5043627262" evidence="1">
    <location>
        <begin position="20"/>
        <end position="395"/>
    </location>
</feature>
<evidence type="ECO:0000313" key="3">
    <source>
        <dbReference type="EMBL" id="XBH06032.1"/>
    </source>
</evidence>
<gene>
    <name evidence="3" type="ORF">V5E97_08355</name>
</gene>
<feature type="domain" description="Thioredoxin" evidence="2">
    <location>
        <begin position="247"/>
        <end position="392"/>
    </location>
</feature>
<dbReference type="AlphaFoldDB" id="A0AAU7CM68"/>
<dbReference type="SUPFAM" id="SSF52833">
    <property type="entry name" value="Thioredoxin-like"/>
    <property type="match status" value="1"/>
</dbReference>
<dbReference type="InterPro" id="IPR013740">
    <property type="entry name" value="Redoxin"/>
</dbReference>
<dbReference type="RefSeq" id="WP_406698883.1">
    <property type="nucleotide sequence ID" value="NZ_CP155447.1"/>
</dbReference>
<dbReference type="Pfam" id="PF08534">
    <property type="entry name" value="Redoxin"/>
    <property type="match status" value="1"/>
</dbReference>
<dbReference type="PANTHER" id="PTHR42852">
    <property type="entry name" value="THIOL:DISULFIDE INTERCHANGE PROTEIN DSBE"/>
    <property type="match status" value="1"/>
</dbReference>
<accession>A0AAU7CM68</accession>